<dbReference type="FunFam" id="3.10.20.90:FF:000251">
    <property type="entry name" value="DNA-binding protein Ets97D"/>
    <property type="match status" value="1"/>
</dbReference>
<dbReference type="PRINTS" id="PR00454">
    <property type="entry name" value="ETSDOMAIN"/>
</dbReference>
<protein>
    <recommendedName>
        <fullName evidence="12">ETS domain-containing protein</fullName>
    </recommendedName>
</protein>
<dbReference type="EMBL" id="KB096222">
    <property type="protein sequence ID" value="ESO07338.1"/>
    <property type="molecule type" value="Genomic_DNA"/>
</dbReference>
<dbReference type="InterPro" id="IPR036388">
    <property type="entry name" value="WH-like_DNA-bd_sf"/>
</dbReference>
<dbReference type="Gene3D" id="1.10.150.50">
    <property type="entry name" value="Transcription Factor, Ets-1"/>
    <property type="match status" value="1"/>
</dbReference>
<reference evidence="10" key="3">
    <citation type="submission" date="2015-06" db="UniProtKB">
        <authorList>
            <consortium name="EnsemblMetazoa"/>
        </authorList>
    </citation>
    <scope>IDENTIFICATION</scope>
</reference>
<dbReference type="GO" id="GO:0043565">
    <property type="term" value="F:sequence-specific DNA binding"/>
    <property type="evidence" value="ECO:0007669"/>
    <property type="project" value="InterPro"/>
</dbReference>
<dbReference type="GeneID" id="20195204"/>
<comment type="subcellular location">
    <subcellularLocation>
        <location evidence="1 6">Nucleus</location>
    </subcellularLocation>
</comment>
<dbReference type="EMBL" id="AMQM01003636">
    <property type="status" value="NOT_ANNOTATED_CDS"/>
    <property type="molecule type" value="Genomic_DNA"/>
</dbReference>
<dbReference type="Gene3D" id="3.10.20.90">
    <property type="entry name" value="Phosphatidylinositol 3-kinase Catalytic Subunit, Chain A, domain 1"/>
    <property type="match status" value="1"/>
</dbReference>
<dbReference type="InterPro" id="IPR000418">
    <property type="entry name" value="Ets_dom"/>
</dbReference>
<evidence type="ECO:0000256" key="2">
    <source>
        <dbReference type="ARBA" id="ARBA00005562"/>
    </source>
</evidence>
<feature type="domain" description="ETS" evidence="7">
    <location>
        <begin position="404"/>
        <end position="484"/>
    </location>
</feature>
<proteinExistence type="inferred from homology"/>
<dbReference type="InParanoid" id="T1EF52"/>
<dbReference type="HOGENOM" id="CLU_471152_0_0_1"/>
<dbReference type="SMART" id="SM00251">
    <property type="entry name" value="SAM_PNT"/>
    <property type="match status" value="1"/>
</dbReference>
<keyword evidence="5 6" id="KW-0539">Nucleus</keyword>
<dbReference type="SUPFAM" id="SSF46785">
    <property type="entry name" value="Winged helix' DNA-binding domain"/>
    <property type="match status" value="1"/>
</dbReference>
<reference evidence="11" key="1">
    <citation type="submission" date="2012-12" db="EMBL/GenBank/DDBJ databases">
        <authorList>
            <person name="Hellsten U."/>
            <person name="Grimwood J."/>
            <person name="Chapman J.A."/>
            <person name="Shapiro H."/>
            <person name="Aerts A."/>
            <person name="Otillar R.P."/>
            <person name="Terry A.Y."/>
            <person name="Boore J.L."/>
            <person name="Simakov O."/>
            <person name="Marletaz F."/>
            <person name="Cho S.-J."/>
            <person name="Edsinger-Gonzales E."/>
            <person name="Havlak P."/>
            <person name="Kuo D.-H."/>
            <person name="Larsson T."/>
            <person name="Lv J."/>
            <person name="Arendt D."/>
            <person name="Savage R."/>
            <person name="Osoegawa K."/>
            <person name="de Jong P."/>
            <person name="Lindberg D.R."/>
            <person name="Seaver E.C."/>
            <person name="Weisblat D.A."/>
            <person name="Putnam N.H."/>
            <person name="Grigoriev I.V."/>
            <person name="Rokhsar D.S."/>
        </authorList>
    </citation>
    <scope>NUCLEOTIDE SEQUENCE</scope>
</reference>
<evidence type="ECO:0000259" key="7">
    <source>
        <dbReference type="PROSITE" id="PS50061"/>
    </source>
</evidence>
<feature type="domain" description="PNT" evidence="8">
    <location>
        <begin position="275"/>
        <end position="361"/>
    </location>
</feature>
<comment type="similarity">
    <text evidence="2 6">Belongs to the ETS family.</text>
</comment>
<dbReference type="InterPro" id="IPR003118">
    <property type="entry name" value="Pointed_dom"/>
</dbReference>
<evidence type="ECO:0000256" key="4">
    <source>
        <dbReference type="ARBA" id="ARBA00023125"/>
    </source>
</evidence>
<dbReference type="RefSeq" id="XP_009014716.1">
    <property type="nucleotide sequence ID" value="XM_009016468.1"/>
</dbReference>
<reference evidence="9 11" key="2">
    <citation type="journal article" date="2013" name="Nature">
        <title>Insights into bilaterian evolution from three spiralian genomes.</title>
        <authorList>
            <person name="Simakov O."/>
            <person name="Marletaz F."/>
            <person name="Cho S.J."/>
            <person name="Edsinger-Gonzales E."/>
            <person name="Havlak P."/>
            <person name="Hellsten U."/>
            <person name="Kuo D.H."/>
            <person name="Larsson T."/>
            <person name="Lv J."/>
            <person name="Arendt D."/>
            <person name="Savage R."/>
            <person name="Osoegawa K."/>
            <person name="de Jong P."/>
            <person name="Grimwood J."/>
            <person name="Chapman J.A."/>
            <person name="Shapiro H."/>
            <person name="Aerts A."/>
            <person name="Otillar R.P."/>
            <person name="Terry A.Y."/>
            <person name="Boore J.L."/>
            <person name="Grigoriev I.V."/>
            <person name="Lindberg D.R."/>
            <person name="Seaver E.C."/>
            <person name="Weisblat D.A."/>
            <person name="Putnam N.H."/>
            <person name="Rokhsar D.S."/>
        </authorList>
    </citation>
    <scope>NUCLEOTIDE SEQUENCE</scope>
</reference>
<dbReference type="Pfam" id="PF00178">
    <property type="entry name" value="Ets"/>
    <property type="match status" value="1"/>
</dbReference>
<gene>
    <name evidence="10" type="primary">20195204</name>
    <name evidence="9" type="ORF">HELRODRAFT_110801</name>
</gene>
<dbReference type="Pfam" id="PF11620">
    <property type="entry name" value="GABP-alpha"/>
    <property type="match status" value="1"/>
</dbReference>
<sequence>MIDSDDMNIDNSFIIVKSSDHHGVLDGSLNINNSDDGVGSFSGNNDAYHDEEVHLNGDFNEKQNLANTLLSNFVSASNNEVLDFLTAGNVVFSTNGEIKVEIPDMVDGFPDDGCFVKGSTSDDINGMNAASSAATTTSSLTLSTAAIVNNSSLTLNSSDVDVDVCNDDDHLIVQCMDITEPLSTLRRLLEERFVADYSAYELWLQDSVQLDPSKNLVSQCLEGTGTVQINVEFKVGYPRINILDVLKPVEDDDEDDVEEDDNDGGSNMTSVTKWIVDPWFCNEQIKHKIPKDPAEWSTAHIKHWLRWAIRRFKLKSVATLIVENMSGAQLVNLSHSDFTKIFPNDVGDVFWTHLELLRRCKFVVTFNSIETTMRAHTHTHTRARTIIAVMQSPTANDESNNGQIQLWQFLLELLTDKSYREVIQWAGDDGEFRLINPEYVAQLWGQRKSKANMNYEKLSRALRYYYDGDMIAKVHGKRFVYKFVCDLKTLLGYSALELNQLVLECANNSLNINNNTDDNTNNNNISISNNDDDYTKITAITNNSNNGSSKCNSSSNRNNSNVVLSVKKKNLIAMPIKFS</sequence>
<dbReference type="OrthoDB" id="10067219at2759"/>
<evidence type="ECO:0000313" key="11">
    <source>
        <dbReference type="Proteomes" id="UP000015101"/>
    </source>
</evidence>
<dbReference type="GO" id="GO:0030154">
    <property type="term" value="P:cell differentiation"/>
    <property type="evidence" value="ECO:0000318"/>
    <property type="project" value="GO_Central"/>
</dbReference>
<evidence type="ECO:0000256" key="5">
    <source>
        <dbReference type="ARBA" id="ARBA00023242"/>
    </source>
</evidence>
<dbReference type="FunCoup" id="T1EF52">
    <property type="interactions" value="2072"/>
</dbReference>
<evidence type="ECO:0000256" key="6">
    <source>
        <dbReference type="RuleBase" id="RU004019"/>
    </source>
</evidence>
<evidence type="ECO:0000256" key="3">
    <source>
        <dbReference type="ARBA" id="ARBA00022553"/>
    </source>
</evidence>
<dbReference type="AlphaFoldDB" id="T1EF52"/>
<dbReference type="PROSITE" id="PS51433">
    <property type="entry name" value="PNT"/>
    <property type="match status" value="1"/>
</dbReference>
<dbReference type="FunFam" id="1.10.10.10:FF:000200">
    <property type="entry name" value="GA-binding protein alpha chain, putative"/>
    <property type="match status" value="1"/>
</dbReference>
<name>T1EF52_HELRO</name>
<dbReference type="CTD" id="20195204"/>
<dbReference type="SMART" id="SM00413">
    <property type="entry name" value="ETS"/>
    <property type="match status" value="1"/>
</dbReference>
<evidence type="ECO:0000259" key="8">
    <source>
        <dbReference type="PROSITE" id="PS51433"/>
    </source>
</evidence>
<dbReference type="PROSITE" id="PS50061">
    <property type="entry name" value="ETS_DOMAIN_3"/>
    <property type="match status" value="1"/>
</dbReference>
<evidence type="ECO:0000313" key="9">
    <source>
        <dbReference type="EMBL" id="ESO07338.1"/>
    </source>
</evidence>
<dbReference type="GO" id="GO:0005634">
    <property type="term" value="C:nucleus"/>
    <property type="evidence" value="ECO:0000318"/>
    <property type="project" value="GO_Central"/>
</dbReference>
<dbReference type="Gene3D" id="1.10.10.10">
    <property type="entry name" value="Winged helix-like DNA-binding domain superfamily/Winged helix DNA-binding domain"/>
    <property type="match status" value="1"/>
</dbReference>
<keyword evidence="4 6" id="KW-0238">DNA-binding</keyword>
<dbReference type="PANTHER" id="PTHR11849:SF195">
    <property type="entry name" value="GA-BINDING PROTEIN ALPHA CHAIN"/>
    <property type="match status" value="1"/>
</dbReference>
<accession>T1EF52</accession>
<evidence type="ECO:0008006" key="12">
    <source>
        <dbReference type="Google" id="ProtNLM"/>
    </source>
</evidence>
<dbReference type="Proteomes" id="UP000015101">
    <property type="component" value="Unassembled WGS sequence"/>
</dbReference>
<dbReference type="InterPro" id="IPR046328">
    <property type="entry name" value="ETS_fam"/>
</dbReference>
<dbReference type="KEGG" id="hro:HELRODRAFT_110801"/>
<organism evidence="10 11">
    <name type="scientific">Helobdella robusta</name>
    <name type="common">Californian leech</name>
    <dbReference type="NCBI Taxonomy" id="6412"/>
    <lineage>
        <taxon>Eukaryota</taxon>
        <taxon>Metazoa</taxon>
        <taxon>Spiralia</taxon>
        <taxon>Lophotrochozoa</taxon>
        <taxon>Annelida</taxon>
        <taxon>Clitellata</taxon>
        <taxon>Hirudinea</taxon>
        <taxon>Rhynchobdellida</taxon>
        <taxon>Glossiphoniidae</taxon>
        <taxon>Helobdella</taxon>
    </lineage>
</organism>
<dbReference type="PROSITE" id="PS00346">
    <property type="entry name" value="ETS_DOMAIN_2"/>
    <property type="match status" value="1"/>
</dbReference>
<dbReference type="EnsemblMetazoa" id="HelroT110801">
    <property type="protein sequence ID" value="HelroP110801"/>
    <property type="gene ID" value="HelroG110801"/>
</dbReference>
<keyword evidence="11" id="KW-1185">Reference proteome</keyword>
<dbReference type="PANTHER" id="PTHR11849">
    <property type="entry name" value="ETS"/>
    <property type="match status" value="1"/>
</dbReference>
<dbReference type="SUPFAM" id="SSF47769">
    <property type="entry name" value="SAM/Pointed domain"/>
    <property type="match status" value="1"/>
</dbReference>
<evidence type="ECO:0000256" key="1">
    <source>
        <dbReference type="ARBA" id="ARBA00004123"/>
    </source>
</evidence>
<dbReference type="PROSITE" id="PS00345">
    <property type="entry name" value="ETS_DOMAIN_1"/>
    <property type="match status" value="1"/>
</dbReference>
<dbReference type="InterPro" id="IPR024668">
    <property type="entry name" value="GABP_asu_N"/>
</dbReference>
<evidence type="ECO:0000313" key="10">
    <source>
        <dbReference type="EnsemblMetazoa" id="HelroP110801"/>
    </source>
</evidence>
<keyword evidence="3" id="KW-0597">Phosphoprotein</keyword>
<dbReference type="Pfam" id="PF02198">
    <property type="entry name" value="SAM_PNT"/>
    <property type="match status" value="1"/>
</dbReference>
<dbReference type="STRING" id="6412.T1EF52"/>
<dbReference type="InterPro" id="IPR013761">
    <property type="entry name" value="SAM/pointed_sf"/>
</dbReference>
<dbReference type="eggNOG" id="KOG3806">
    <property type="taxonomic scope" value="Eukaryota"/>
</dbReference>
<dbReference type="GO" id="GO:0006357">
    <property type="term" value="P:regulation of transcription by RNA polymerase II"/>
    <property type="evidence" value="ECO:0000318"/>
    <property type="project" value="GO_Central"/>
</dbReference>
<dbReference type="InterPro" id="IPR036390">
    <property type="entry name" value="WH_DNA-bd_sf"/>
</dbReference>
<dbReference type="FunFam" id="1.10.150.50:FF:000039">
    <property type="entry name" value="GA-binding protein alpha chain, putative"/>
    <property type="match status" value="1"/>
</dbReference>
<dbReference type="GO" id="GO:0000981">
    <property type="term" value="F:DNA-binding transcription factor activity, RNA polymerase II-specific"/>
    <property type="evidence" value="ECO:0000318"/>
    <property type="project" value="GO_Central"/>
</dbReference>